<proteinExistence type="predicted"/>
<reference evidence="3" key="1">
    <citation type="submission" date="2021-11" db="EMBL/GenBank/DDBJ databases">
        <authorList>
            <consortium name="Genoscope - CEA"/>
            <person name="William W."/>
        </authorList>
    </citation>
    <scope>NUCLEOTIDE SEQUENCE</scope>
</reference>
<evidence type="ECO:0000256" key="2">
    <source>
        <dbReference type="SAM" id="SignalP"/>
    </source>
</evidence>
<evidence type="ECO:0000256" key="1">
    <source>
        <dbReference type="SAM" id="MobiDB-lite"/>
    </source>
</evidence>
<sequence length="346" mass="38065">MLRALLAAAACVAASGYRAAPPRSAPVRPPRGRRRRCLPTLLQAAAASTDDDGAEAVVREAARLLRDGHRDDKLIKASKQILTLVSPKNNAVNLNANAFARSVETHRAHYGPLLTWQALELKSQDTSKDGQRCVVRTLLEGATSQLGTAVWTLSRHDDRWLIDAVLVQPAGEAATVERAPSPPPKKKKKAVEEPPPPEKEKPKEREPVAQQNPLAAAGATSFGALTSPRWVAKTVLSALRTIDEPEQNHGSGVALTFVSTKNPAHKLTPELFRKYIDDESYPYGVLKRWLEMNPEDVTFDDDKRKASHDVTLIDVDGSERLVTIELSKADDVGPWLIDRFWCEEAY</sequence>
<evidence type="ECO:0000313" key="3">
    <source>
        <dbReference type="EMBL" id="CAH0365572.1"/>
    </source>
</evidence>
<feature type="compositionally biased region" description="Basic and acidic residues" evidence="1">
    <location>
        <begin position="190"/>
        <end position="207"/>
    </location>
</feature>
<organism evidence="3 4">
    <name type="scientific">Pelagomonas calceolata</name>
    <dbReference type="NCBI Taxonomy" id="35677"/>
    <lineage>
        <taxon>Eukaryota</taxon>
        <taxon>Sar</taxon>
        <taxon>Stramenopiles</taxon>
        <taxon>Ochrophyta</taxon>
        <taxon>Pelagophyceae</taxon>
        <taxon>Pelagomonadales</taxon>
        <taxon>Pelagomonadaceae</taxon>
        <taxon>Pelagomonas</taxon>
    </lineage>
</organism>
<feature type="region of interest" description="Disordered" evidence="1">
    <location>
        <begin position="172"/>
        <end position="208"/>
    </location>
</feature>
<evidence type="ECO:0008006" key="5">
    <source>
        <dbReference type="Google" id="ProtNLM"/>
    </source>
</evidence>
<dbReference type="AlphaFoldDB" id="A0A8J2WR95"/>
<keyword evidence="4" id="KW-1185">Reference proteome</keyword>
<protein>
    <recommendedName>
        <fullName evidence="5">Tim44-like domain-containing protein</fullName>
    </recommendedName>
</protein>
<dbReference type="EMBL" id="CAKKNE010000001">
    <property type="protein sequence ID" value="CAH0365572.1"/>
    <property type="molecule type" value="Genomic_DNA"/>
</dbReference>
<keyword evidence="2" id="KW-0732">Signal</keyword>
<dbReference type="OrthoDB" id="10537074at2759"/>
<accession>A0A8J2WR95</accession>
<dbReference type="Proteomes" id="UP000789595">
    <property type="component" value="Unassembled WGS sequence"/>
</dbReference>
<feature type="signal peptide" evidence="2">
    <location>
        <begin position="1"/>
        <end position="19"/>
    </location>
</feature>
<comment type="caution">
    <text evidence="3">The sequence shown here is derived from an EMBL/GenBank/DDBJ whole genome shotgun (WGS) entry which is preliminary data.</text>
</comment>
<evidence type="ECO:0000313" key="4">
    <source>
        <dbReference type="Proteomes" id="UP000789595"/>
    </source>
</evidence>
<name>A0A8J2WR95_9STRA</name>
<gene>
    <name evidence="3" type="ORF">PECAL_1P20180</name>
</gene>
<feature type="chain" id="PRO_5035246155" description="Tim44-like domain-containing protein" evidence="2">
    <location>
        <begin position="20"/>
        <end position="346"/>
    </location>
</feature>